<dbReference type="PROSITE" id="PS51257">
    <property type="entry name" value="PROKAR_LIPOPROTEIN"/>
    <property type="match status" value="1"/>
</dbReference>
<feature type="domain" description="DUF4232" evidence="3">
    <location>
        <begin position="63"/>
        <end position="202"/>
    </location>
</feature>
<dbReference type="EMBL" id="LFML01000122">
    <property type="protein sequence ID" value="KMO94808.1"/>
    <property type="molecule type" value="Genomic_DNA"/>
</dbReference>
<name>A0A0J6XJG6_9ACTN</name>
<evidence type="ECO:0000256" key="2">
    <source>
        <dbReference type="SAM" id="SignalP"/>
    </source>
</evidence>
<dbReference type="AlphaFoldDB" id="A0A0J6XJG6"/>
<feature type="chain" id="PRO_5038353207" description="DUF4232 domain-containing protein" evidence="2">
    <location>
        <begin position="20"/>
        <end position="207"/>
    </location>
</feature>
<feature type="signal peptide" evidence="2">
    <location>
        <begin position="1"/>
        <end position="19"/>
    </location>
</feature>
<organism evidence="4 5">
    <name type="scientific">Streptomyces roseus</name>
    <dbReference type="NCBI Taxonomy" id="66430"/>
    <lineage>
        <taxon>Bacteria</taxon>
        <taxon>Bacillati</taxon>
        <taxon>Actinomycetota</taxon>
        <taxon>Actinomycetes</taxon>
        <taxon>Kitasatosporales</taxon>
        <taxon>Streptomycetaceae</taxon>
        <taxon>Streptomyces</taxon>
    </lineage>
</organism>
<feature type="region of interest" description="Disordered" evidence="1">
    <location>
        <begin position="29"/>
        <end position="62"/>
    </location>
</feature>
<proteinExistence type="predicted"/>
<evidence type="ECO:0000259" key="3">
    <source>
        <dbReference type="Pfam" id="PF14016"/>
    </source>
</evidence>
<evidence type="ECO:0000313" key="5">
    <source>
        <dbReference type="Proteomes" id="UP000035932"/>
    </source>
</evidence>
<dbReference type="InterPro" id="IPR025326">
    <property type="entry name" value="DUF4232"/>
</dbReference>
<keyword evidence="5" id="KW-1185">Reference proteome</keyword>
<evidence type="ECO:0000313" key="4">
    <source>
        <dbReference type="EMBL" id="KMO94808.1"/>
    </source>
</evidence>
<accession>A0A0J6XJG6</accession>
<comment type="caution">
    <text evidence="4">The sequence shown here is derived from an EMBL/GenBank/DDBJ whole genome shotgun (WGS) entry which is preliminary data.</text>
</comment>
<sequence>MTRWVAGVAVGVVAAGVLAGCDVPPAPDAAPGPSGIRSPVPVRSPAPARTAVPSPPEAAAPACPEGGVRLVEGAGDAAMGLRVADVRLVNCGTQPYVLDGYPEIRLLDGTRAPVEVAVLQGGEEIAAAPTGAEGAPQRVELRPGQAAGFGMVWRNLVTDANVPAAEGWVLEVTPRPGAPRVELELRHSVDLGNTGKLGIGPWKAAAR</sequence>
<dbReference type="STRING" id="66430.ACS04_26820"/>
<keyword evidence="2" id="KW-0732">Signal</keyword>
<evidence type="ECO:0000256" key="1">
    <source>
        <dbReference type="SAM" id="MobiDB-lite"/>
    </source>
</evidence>
<dbReference type="Pfam" id="PF14016">
    <property type="entry name" value="DUF4232"/>
    <property type="match status" value="1"/>
</dbReference>
<protein>
    <recommendedName>
        <fullName evidence="3">DUF4232 domain-containing protein</fullName>
    </recommendedName>
</protein>
<dbReference type="Proteomes" id="UP000035932">
    <property type="component" value="Unassembled WGS sequence"/>
</dbReference>
<dbReference type="PATRIC" id="fig|66430.4.peg.913"/>
<reference evidence="4 5" key="1">
    <citation type="submission" date="2015-06" db="EMBL/GenBank/DDBJ databases">
        <title>Recapitulation of the evolution of biosynthetic gene clusters reveals hidden chemical diversity on bacterial genomes.</title>
        <authorList>
            <person name="Cruz-Morales P."/>
            <person name="Martinez-Guerrero C."/>
            <person name="Morales-Escalante M.A."/>
            <person name="Yanez-Guerra L.A."/>
            <person name="Kopp J.F."/>
            <person name="Feldmann J."/>
            <person name="Ramos-Aboites H.E."/>
            <person name="Barona-Gomez F."/>
        </authorList>
    </citation>
    <scope>NUCLEOTIDE SEQUENCE [LARGE SCALE GENOMIC DNA]</scope>
    <source>
        <strain evidence="4 5">ATCC 31245</strain>
    </source>
</reference>
<gene>
    <name evidence="4" type="ORF">ACS04_26820</name>
</gene>